<feature type="transmembrane region" description="Helical" evidence="6">
    <location>
        <begin position="98"/>
        <end position="116"/>
    </location>
</feature>
<evidence type="ECO:0000256" key="3">
    <source>
        <dbReference type="ARBA" id="ARBA00022692"/>
    </source>
</evidence>
<accession>A0ABW3FD65</accession>
<proteinExistence type="inferred from homology"/>
<sequence length="317" mass="34311">MNRTTLGILCAMGASVAFTLNDVGIKFLAGDYALHQIVFFRTLSALTITMAIIIPLEGGFHLLKTKHPMLHIARGLAVVASNMVFFMGLAALPLAEATAIFFVSPLVITLFSVIFLKEKVGPYRWLAVVIGLVGAIVIMRPGTAAFQIAAIFPVLAAFGYATLHMLTRKLGATEKASTLAFYVQLIFLVVSGSIGIIAGDGKFASDIHPSVSFLSRAWVMPDQRDLMIMLAVGLCSASGGYLISQAYRLCAAATIAPFEYLALVLAIVWGIVFFVEWPDFVAWTGIALILSAGLCVLWRENVLKKRIASERPMPRVR</sequence>
<dbReference type="EMBL" id="JBHTJV010000002">
    <property type="protein sequence ID" value="MFD0915472.1"/>
    <property type="molecule type" value="Genomic_DNA"/>
</dbReference>
<feature type="transmembrane region" description="Helical" evidence="6">
    <location>
        <begin position="250"/>
        <end position="274"/>
    </location>
</feature>
<keyword evidence="3 6" id="KW-0812">Transmembrane</keyword>
<evidence type="ECO:0000256" key="5">
    <source>
        <dbReference type="ARBA" id="ARBA00023136"/>
    </source>
</evidence>
<feature type="transmembrane region" description="Helical" evidence="6">
    <location>
        <begin position="43"/>
        <end position="63"/>
    </location>
</feature>
<feature type="transmembrane region" description="Helical" evidence="6">
    <location>
        <begin position="145"/>
        <end position="167"/>
    </location>
</feature>
<dbReference type="InterPro" id="IPR000620">
    <property type="entry name" value="EamA_dom"/>
</dbReference>
<comment type="caution">
    <text evidence="8">The sequence shown here is derived from an EMBL/GenBank/DDBJ whole genome shotgun (WGS) entry which is preliminary data.</text>
</comment>
<dbReference type="Pfam" id="PF00892">
    <property type="entry name" value="EamA"/>
    <property type="match status" value="1"/>
</dbReference>
<feature type="transmembrane region" description="Helical" evidence="6">
    <location>
        <begin position="280"/>
        <end position="298"/>
    </location>
</feature>
<feature type="transmembrane region" description="Helical" evidence="6">
    <location>
        <begin position="123"/>
        <end position="139"/>
    </location>
</feature>
<reference evidence="9" key="1">
    <citation type="journal article" date="2019" name="Int. J. Syst. Evol. Microbiol.">
        <title>The Global Catalogue of Microorganisms (GCM) 10K type strain sequencing project: providing services to taxonomists for standard genome sequencing and annotation.</title>
        <authorList>
            <consortium name="The Broad Institute Genomics Platform"/>
            <consortium name="The Broad Institute Genome Sequencing Center for Infectious Disease"/>
            <person name="Wu L."/>
            <person name="Ma J."/>
        </authorList>
    </citation>
    <scope>NUCLEOTIDE SEQUENCE [LARGE SCALE GENOMIC DNA]</scope>
    <source>
        <strain evidence="9">CCUG 60023</strain>
    </source>
</reference>
<dbReference type="InterPro" id="IPR037185">
    <property type="entry name" value="EmrE-like"/>
</dbReference>
<dbReference type="RefSeq" id="WP_377211313.1">
    <property type="nucleotide sequence ID" value="NZ_JBHTJV010000002.1"/>
</dbReference>
<name>A0ABW3FD65_9HYPH</name>
<evidence type="ECO:0000313" key="9">
    <source>
        <dbReference type="Proteomes" id="UP001597101"/>
    </source>
</evidence>
<evidence type="ECO:0000256" key="4">
    <source>
        <dbReference type="ARBA" id="ARBA00022989"/>
    </source>
</evidence>
<feature type="transmembrane region" description="Helical" evidence="6">
    <location>
        <begin position="75"/>
        <end position="92"/>
    </location>
</feature>
<dbReference type="SUPFAM" id="SSF103481">
    <property type="entry name" value="Multidrug resistance efflux transporter EmrE"/>
    <property type="match status" value="2"/>
</dbReference>
<evidence type="ECO:0000256" key="2">
    <source>
        <dbReference type="ARBA" id="ARBA00009853"/>
    </source>
</evidence>
<evidence type="ECO:0000256" key="1">
    <source>
        <dbReference type="ARBA" id="ARBA00004141"/>
    </source>
</evidence>
<dbReference type="Gene3D" id="1.10.3730.20">
    <property type="match status" value="1"/>
</dbReference>
<protein>
    <submittedName>
        <fullName evidence="8">DMT family transporter</fullName>
    </submittedName>
</protein>
<dbReference type="PANTHER" id="PTHR22911:SF6">
    <property type="entry name" value="SOLUTE CARRIER FAMILY 35 MEMBER G1"/>
    <property type="match status" value="1"/>
</dbReference>
<keyword evidence="9" id="KW-1185">Reference proteome</keyword>
<evidence type="ECO:0000256" key="6">
    <source>
        <dbReference type="SAM" id="Phobius"/>
    </source>
</evidence>
<dbReference type="Proteomes" id="UP001597101">
    <property type="component" value="Unassembled WGS sequence"/>
</dbReference>
<keyword evidence="5 6" id="KW-0472">Membrane</keyword>
<organism evidence="8 9">
    <name type="scientific">Pseudahrensia aquimaris</name>
    <dbReference type="NCBI Taxonomy" id="744461"/>
    <lineage>
        <taxon>Bacteria</taxon>
        <taxon>Pseudomonadati</taxon>
        <taxon>Pseudomonadota</taxon>
        <taxon>Alphaproteobacteria</taxon>
        <taxon>Hyphomicrobiales</taxon>
        <taxon>Ahrensiaceae</taxon>
        <taxon>Pseudahrensia</taxon>
    </lineage>
</organism>
<evidence type="ECO:0000259" key="7">
    <source>
        <dbReference type="Pfam" id="PF00892"/>
    </source>
</evidence>
<comment type="similarity">
    <text evidence="2">Belongs to the drug/metabolite transporter (DMT) superfamily. 10 TMS drug/metabolite exporter (DME) (TC 2.A.7.3) family.</text>
</comment>
<dbReference type="PANTHER" id="PTHR22911">
    <property type="entry name" value="ACYL-MALONYL CONDENSING ENZYME-RELATED"/>
    <property type="match status" value="1"/>
</dbReference>
<keyword evidence="4 6" id="KW-1133">Transmembrane helix</keyword>
<feature type="transmembrane region" description="Helical" evidence="6">
    <location>
        <begin position="179"/>
        <end position="199"/>
    </location>
</feature>
<feature type="transmembrane region" description="Helical" evidence="6">
    <location>
        <begin position="226"/>
        <end position="243"/>
    </location>
</feature>
<gene>
    <name evidence="8" type="ORF">ACFQ14_03530</name>
</gene>
<comment type="subcellular location">
    <subcellularLocation>
        <location evidence="1">Membrane</location>
        <topology evidence="1">Multi-pass membrane protein</topology>
    </subcellularLocation>
</comment>
<evidence type="ECO:0000313" key="8">
    <source>
        <dbReference type="EMBL" id="MFD0915472.1"/>
    </source>
</evidence>
<feature type="domain" description="EamA" evidence="7">
    <location>
        <begin position="6"/>
        <end position="139"/>
    </location>
</feature>